<dbReference type="PATRIC" id="fig|1303518.3.peg.1183"/>
<dbReference type="FunCoup" id="S0EUI5">
    <property type="interactions" value="371"/>
</dbReference>
<dbReference type="STRING" id="454171.CP488_02936"/>
<feature type="transmembrane region" description="Helical" evidence="9">
    <location>
        <begin position="321"/>
        <end position="342"/>
    </location>
</feature>
<keyword evidence="6 8" id="KW-1133">Transmembrane helix</keyword>
<dbReference type="InterPro" id="IPR026033">
    <property type="entry name" value="Azg-like_bact_archaea"/>
</dbReference>
<dbReference type="Pfam" id="PF00860">
    <property type="entry name" value="Xan_ur_permease"/>
    <property type="match status" value="1"/>
</dbReference>
<name>S0EUI5_CHTCT</name>
<protein>
    <submittedName>
        <fullName evidence="10">Permeases</fullName>
    </submittedName>
</protein>
<evidence type="ECO:0000256" key="4">
    <source>
        <dbReference type="ARBA" id="ARBA00022475"/>
    </source>
</evidence>
<dbReference type="GO" id="GO:0005345">
    <property type="term" value="F:purine nucleobase transmembrane transporter activity"/>
    <property type="evidence" value="ECO:0007669"/>
    <property type="project" value="TreeGrafter"/>
</dbReference>
<keyword evidence="5 8" id="KW-0812">Transmembrane</keyword>
<dbReference type="PIRSF" id="PIRSF005353">
    <property type="entry name" value="PbuG"/>
    <property type="match status" value="1"/>
</dbReference>
<feature type="transmembrane region" description="Helical" evidence="9">
    <location>
        <begin position="244"/>
        <end position="267"/>
    </location>
</feature>
<evidence type="ECO:0000256" key="9">
    <source>
        <dbReference type="SAM" id="Phobius"/>
    </source>
</evidence>
<feature type="transmembrane region" description="Helical" evidence="9">
    <location>
        <begin position="52"/>
        <end position="78"/>
    </location>
</feature>
<keyword evidence="7 8" id="KW-0472">Membrane</keyword>
<feature type="transmembrane region" description="Helical" evidence="9">
    <location>
        <begin position="416"/>
        <end position="433"/>
    </location>
</feature>
<dbReference type="GO" id="GO:0005886">
    <property type="term" value="C:plasma membrane"/>
    <property type="evidence" value="ECO:0007669"/>
    <property type="project" value="UniProtKB-SubCell"/>
</dbReference>
<gene>
    <name evidence="10" type="ORF">CCALI_01161</name>
</gene>
<dbReference type="InterPro" id="IPR045018">
    <property type="entry name" value="Azg-like"/>
</dbReference>
<accession>S0EUI5</accession>
<comment type="subcellular location">
    <subcellularLocation>
        <location evidence="1 8">Cell membrane</location>
        <topology evidence="1 8">Multi-pass membrane protein</topology>
    </subcellularLocation>
</comment>
<dbReference type="Proteomes" id="UP000014227">
    <property type="component" value="Chromosome I"/>
</dbReference>
<evidence type="ECO:0000256" key="5">
    <source>
        <dbReference type="ARBA" id="ARBA00022692"/>
    </source>
</evidence>
<comment type="similarity">
    <text evidence="2 8">Belongs to the nucleobase:cation symporter-2 (NCS2) (TC 2.A.40) family. Azg-like subfamily.</text>
</comment>
<evidence type="ECO:0000313" key="11">
    <source>
        <dbReference type="Proteomes" id="UP000014227"/>
    </source>
</evidence>
<feature type="transmembrane region" description="Helical" evidence="9">
    <location>
        <begin position="349"/>
        <end position="365"/>
    </location>
</feature>
<dbReference type="PANTHER" id="PTHR43337:SF1">
    <property type="entry name" value="XANTHINE_URACIL PERMEASE C887.17-RELATED"/>
    <property type="match status" value="1"/>
</dbReference>
<evidence type="ECO:0000313" key="10">
    <source>
        <dbReference type="EMBL" id="CCW34980.1"/>
    </source>
</evidence>
<dbReference type="OrthoDB" id="9808458at2"/>
<evidence type="ECO:0000256" key="8">
    <source>
        <dbReference type="PIRNR" id="PIRNR005353"/>
    </source>
</evidence>
<feature type="transmembrane region" description="Helical" evidence="9">
    <location>
        <begin position="377"/>
        <end position="404"/>
    </location>
</feature>
<dbReference type="PANTHER" id="PTHR43337">
    <property type="entry name" value="XANTHINE/URACIL PERMEASE C887.17-RELATED"/>
    <property type="match status" value="1"/>
</dbReference>
<dbReference type="HOGENOM" id="CLU_024508_0_1_0"/>
<dbReference type="eggNOG" id="COG2252">
    <property type="taxonomic scope" value="Bacteria"/>
</dbReference>
<organism evidence="10 11">
    <name type="scientific">Chthonomonas calidirosea (strain DSM 23976 / ICMP 18418 / T49)</name>
    <dbReference type="NCBI Taxonomy" id="1303518"/>
    <lineage>
        <taxon>Bacteria</taxon>
        <taxon>Bacillati</taxon>
        <taxon>Armatimonadota</taxon>
        <taxon>Chthonomonadia</taxon>
        <taxon>Chthonomonadales</taxon>
        <taxon>Chthonomonadaceae</taxon>
        <taxon>Chthonomonas</taxon>
    </lineage>
</organism>
<keyword evidence="4 8" id="KW-1003">Cell membrane</keyword>
<feature type="transmembrane region" description="Helical" evidence="9">
    <location>
        <begin position="197"/>
        <end position="217"/>
    </location>
</feature>
<evidence type="ECO:0000256" key="7">
    <source>
        <dbReference type="ARBA" id="ARBA00023136"/>
    </source>
</evidence>
<feature type="transmembrane region" description="Helical" evidence="9">
    <location>
        <begin position="287"/>
        <end position="309"/>
    </location>
</feature>
<feature type="transmembrane region" description="Helical" evidence="9">
    <location>
        <begin position="137"/>
        <end position="156"/>
    </location>
</feature>
<dbReference type="KEGG" id="ccz:CCALI_01161"/>
<keyword evidence="3 8" id="KW-0813">Transport</keyword>
<dbReference type="InterPro" id="IPR006043">
    <property type="entry name" value="NCS2"/>
</dbReference>
<evidence type="ECO:0000256" key="2">
    <source>
        <dbReference type="ARBA" id="ARBA00005697"/>
    </source>
</evidence>
<feature type="transmembrane region" description="Helical" evidence="9">
    <location>
        <begin position="98"/>
        <end position="117"/>
    </location>
</feature>
<reference evidence="11" key="1">
    <citation type="submission" date="2013-03" db="EMBL/GenBank/DDBJ databases">
        <title>Genome sequence of Chthonomonas calidirosea, the first sequenced genome from the Armatimonadetes phylum (formally candidate division OP10).</title>
        <authorList>
            <person name="Lee K.C.Y."/>
            <person name="Morgan X.C."/>
            <person name="Dunfield P.F."/>
            <person name="Tamas I."/>
            <person name="Houghton K.M."/>
            <person name="Vyssotski M."/>
            <person name="Ryan J.L.J."/>
            <person name="Lagutin K."/>
            <person name="McDonald I.R."/>
            <person name="Stott M.B."/>
        </authorList>
    </citation>
    <scope>NUCLEOTIDE SEQUENCE [LARGE SCALE GENOMIC DNA]</scope>
    <source>
        <strain evidence="11">DSM 23976 / ICMP 18418 / T49</strain>
    </source>
</reference>
<proteinExistence type="inferred from homology"/>
<evidence type="ECO:0000256" key="1">
    <source>
        <dbReference type="ARBA" id="ARBA00004651"/>
    </source>
</evidence>
<feature type="transmembrane region" description="Helical" evidence="9">
    <location>
        <begin position="176"/>
        <end position="192"/>
    </location>
</feature>
<dbReference type="AlphaFoldDB" id="S0EUI5"/>
<keyword evidence="11" id="KW-1185">Reference proteome</keyword>
<dbReference type="InParanoid" id="S0EUI5"/>
<feature type="transmembrane region" description="Helical" evidence="9">
    <location>
        <begin position="20"/>
        <end position="40"/>
    </location>
</feature>
<evidence type="ECO:0000256" key="3">
    <source>
        <dbReference type="ARBA" id="ARBA00022448"/>
    </source>
</evidence>
<dbReference type="EMBL" id="HF951689">
    <property type="protein sequence ID" value="CCW34980.1"/>
    <property type="molecule type" value="Genomic_DNA"/>
</dbReference>
<dbReference type="RefSeq" id="WP_016482525.1">
    <property type="nucleotide sequence ID" value="NC_021487.1"/>
</dbReference>
<sequence>MLEKQFTLAARHTNIRTEVAAGFTTFMTMAYILFVNPSILSNIPGLEHSAPALAAATALTAAVPTLLMALLTNTPYALAPGMGLNGVLTFDVCLQHRVPWQTAMGVVVIEGAIIAVLALTRAREAIMNAIPMGLKRAIAVGIGLFITLLGMVNAGLVKANTADAPLTYGSFHHKEVLVASIGLAMTLLFVAFRWRAALLLGILCTTIVALFAKVAHLPPAHQLLQLPQFTTLGRADVLGALHPALWSTILAFVMSDFFDAMGTILGVGQQANLVDAAGRLPRLREILFVDGFAALWGGFCGASSATTYIESASGVAVGGRTGLTSLVVGCLFLLALFFSPLVTIVPAQATAPALIIVGFLMLSSVRDIEFHRLEEGFPAFITIVTIPFTYSIARGIGLGFLSYLLVMLAQRRWREINPLLVIVSALFVLSFWLS</sequence>
<evidence type="ECO:0000256" key="6">
    <source>
        <dbReference type="ARBA" id="ARBA00022989"/>
    </source>
</evidence>